<dbReference type="GO" id="GO:0004725">
    <property type="term" value="F:protein tyrosine phosphatase activity"/>
    <property type="evidence" value="ECO:0007669"/>
    <property type="project" value="InterPro"/>
</dbReference>
<keyword evidence="3" id="KW-1185">Reference proteome</keyword>
<dbReference type="SUPFAM" id="SSF52799">
    <property type="entry name" value="(Phosphotyrosine protein) phosphatases II"/>
    <property type="match status" value="1"/>
</dbReference>
<dbReference type="PANTHER" id="PTHR19134">
    <property type="entry name" value="RECEPTOR-TYPE TYROSINE-PROTEIN PHOSPHATASE"/>
    <property type="match status" value="1"/>
</dbReference>
<dbReference type="Proteomes" id="UP000054047">
    <property type="component" value="Unassembled WGS sequence"/>
</dbReference>
<dbReference type="AlphaFoldDB" id="A0A0C2C6M8"/>
<dbReference type="InterPro" id="IPR000242">
    <property type="entry name" value="PTP_cat"/>
</dbReference>
<dbReference type="Pfam" id="PF00102">
    <property type="entry name" value="Y_phosphatase"/>
    <property type="match status" value="1"/>
</dbReference>
<feature type="domain" description="Tyrosine-protein phosphatase" evidence="1">
    <location>
        <begin position="20"/>
        <end position="96"/>
    </location>
</feature>
<proteinExistence type="predicted"/>
<accession>A0A0C2C6M8</accession>
<protein>
    <recommendedName>
        <fullName evidence="1">Tyrosine-protein phosphatase domain-containing protein</fullName>
    </recommendedName>
</protein>
<dbReference type="InterPro" id="IPR029021">
    <property type="entry name" value="Prot-tyrosine_phosphatase-like"/>
</dbReference>
<evidence type="ECO:0000259" key="1">
    <source>
        <dbReference type="PROSITE" id="PS50055"/>
    </source>
</evidence>
<dbReference type="OrthoDB" id="6144703at2759"/>
<dbReference type="PROSITE" id="PS50055">
    <property type="entry name" value="TYR_PHOSPHATASE_PTP"/>
    <property type="match status" value="1"/>
</dbReference>
<sequence length="147" mass="17373">MYGLGPINLDFVQYARLLKVIRTFRLTRKGTENPESRIVKHFHFTEWELDSFPYISAFIELRRRVRQFTEKNPVDAPIIVHCSLFRPRKTVSLITVTPVDLPIPRVDTRGTYFHFPFSRGRVAQWVPFKGHEKLPEKSTIRSMIFIL</sequence>
<dbReference type="EMBL" id="KN745004">
    <property type="protein sequence ID" value="KIH51938.1"/>
    <property type="molecule type" value="Genomic_DNA"/>
</dbReference>
<gene>
    <name evidence="2" type="ORF">ANCDUO_17967</name>
</gene>
<organism evidence="2 3">
    <name type="scientific">Ancylostoma duodenale</name>
    <dbReference type="NCBI Taxonomy" id="51022"/>
    <lineage>
        <taxon>Eukaryota</taxon>
        <taxon>Metazoa</taxon>
        <taxon>Ecdysozoa</taxon>
        <taxon>Nematoda</taxon>
        <taxon>Chromadorea</taxon>
        <taxon>Rhabditida</taxon>
        <taxon>Rhabditina</taxon>
        <taxon>Rhabditomorpha</taxon>
        <taxon>Strongyloidea</taxon>
        <taxon>Ancylostomatidae</taxon>
        <taxon>Ancylostomatinae</taxon>
        <taxon>Ancylostoma</taxon>
    </lineage>
</organism>
<name>A0A0C2C6M8_9BILA</name>
<dbReference type="PANTHER" id="PTHR19134:SF561">
    <property type="entry name" value="PROTEIN TYROSINE PHOSPHATASE 36E, ISOFORM A"/>
    <property type="match status" value="1"/>
</dbReference>
<reference evidence="2 3" key="1">
    <citation type="submission" date="2013-12" db="EMBL/GenBank/DDBJ databases">
        <title>Draft genome of the parsitic nematode Ancylostoma duodenale.</title>
        <authorList>
            <person name="Mitreva M."/>
        </authorList>
    </citation>
    <scope>NUCLEOTIDE SEQUENCE [LARGE SCALE GENOMIC DNA]</scope>
    <source>
        <strain evidence="2 3">Zhejiang</strain>
    </source>
</reference>
<evidence type="ECO:0000313" key="3">
    <source>
        <dbReference type="Proteomes" id="UP000054047"/>
    </source>
</evidence>
<evidence type="ECO:0000313" key="2">
    <source>
        <dbReference type="EMBL" id="KIH51938.1"/>
    </source>
</evidence>
<dbReference type="Gene3D" id="3.90.190.10">
    <property type="entry name" value="Protein tyrosine phosphatase superfamily"/>
    <property type="match status" value="1"/>
</dbReference>
<dbReference type="InterPro" id="IPR050348">
    <property type="entry name" value="Protein-Tyr_Phosphatase"/>
</dbReference>